<name>A0A8S8ZMG3_SORMA</name>
<dbReference type="VEuPathDB" id="FungiDB:SMAC_07301"/>
<sequence length="438" mass="48691">MRTKDLLGISPPKMTADEPPSESLSLWEKLSLIWLIPLFAARVLTFLLFNRNPNLHWRQNLALAYLKMSRATFSAKTLHLQARRTPTGKAIKSYIHQRRIAYSTVTVPLTHNAPSISSFSTDLDDPRLSLKKNVPDPVLHFLTPVPLYVNRHAARSTSNRKTTLLYFHGGGYVNPLRGMGHMPFILSLYKACGAKQTVVLEYALAPEHPYPAQLMQAVATLRYLLTDMLLSPSDIVLAGDSAGGQLVGALLAHLAKPSPYAPAVREWRDGEDIFKAAVFISPWAFMQRPGDLFEADDKWDYLSRGQGGRFQDLWDPKLDDVWANLCGFSDDQDAQEEVWGRVFGRDGKRAMVEKTLVTVGTAEVLLDSCRRFGRECVGGETVVADWETDIDGEIKGKDVVTVECVGEAHVQPALDAALGYEDGVMMRVILAWLEGIAV</sequence>
<dbReference type="Gene3D" id="3.40.50.1820">
    <property type="entry name" value="alpha/beta hydrolase"/>
    <property type="match status" value="1"/>
</dbReference>
<evidence type="ECO:0000256" key="1">
    <source>
        <dbReference type="ARBA" id="ARBA00010515"/>
    </source>
</evidence>
<evidence type="ECO:0000313" key="6">
    <source>
        <dbReference type="Proteomes" id="UP000433876"/>
    </source>
</evidence>
<dbReference type="InterPro" id="IPR029058">
    <property type="entry name" value="AB_hydrolase_fold"/>
</dbReference>
<dbReference type="GO" id="GO:0016787">
    <property type="term" value="F:hydrolase activity"/>
    <property type="evidence" value="ECO:0007669"/>
    <property type="project" value="UniProtKB-KW"/>
</dbReference>
<proteinExistence type="inferred from homology"/>
<dbReference type="AlphaFoldDB" id="A0A8S8ZMG3"/>
<evidence type="ECO:0000313" key="5">
    <source>
        <dbReference type="EMBL" id="KAA8630340.1"/>
    </source>
</evidence>
<keyword evidence="2" id="KW-0378">Hydrolase</keyword>
<evidence type="ECO:0000256" key="2">
    <source>
        <dbReference type="ARBA" id="ARBA00022801"/>
    </source>
</evidence>
<evidence type="ECO:0000259" key="4">
    <source>
        <dbReference type="Pfam" id="PF07859"/>
    </source>
</evidence>
<dbReference type="InterPro" id="IPR013094">
    <property type="entry name" value="AB_hydrolase_3"/>
</dbReference>
<gene>
    <name evidence="5" type="ORF">SMACR_07301</name>
</gene>
<comment type="similarity">
    <text evidence="1">Belongs to the 'GDXG' lipolytic enzyme family.</text>
</comment>
<dbReference type="PROSITE" id="PS01174">
    <property type="entry name" value="LIPASE_GDXG_SER"/>
    <property type="match status" value="1"/>
</dbReference>
<organism evidence="5 6">
    <name type="scientific">Sordaria macrospora</name>
    <dbReference type="NCBI Taxonomy" id="5147"/>
    <lineage>
        <taxon>Eukaryota</taxon>
        <taxon>Fungi</taxon>
        <taxon>Dikarya</taxon>
        <taxon>Ascomycota</taxon>
        <taxon>Pezizomycotina</taxon>
        <taxon>Sordariomycetes</taxon>
        <taxon>Sordariomycetidae</taxon>
        <taxon>Sordariales</taxon>
        <taxon>Sordariaceae</taxon>
        <taxon>Sordaria</taxon>
    </lineage>
</organism>
<reference evidence="5 6" key="1">
    <citation type="submission" date="2017-07" db="EMBL/GenBank/DDBJ databases">
        <title>Genome sequence of the Sordaria macrospora wild type strain R19027.</title>
        <authorList>
            <person name="Nowrousian M."/>
            <person name="Teichert I."/>
            <person name="Kueck U."/>
        </authorList>
    </citation>
    <scope>NUCLEOTIDE SEQUENCE [LARGE SCALE GENOMIC DNA]</scope>
    <source>
        <strain evidence="5 6">R19027</strain>
        <tissue evidence="5">Mycelium</tissue>
    </source>
</reference>
<comment type="caution">
    <text evidence="5">The sequence shown here is derived from an EMBL/GenBank/DDBJ whole genome shotgun (WGS) entry which is preliminary data.</text>
</comment>
<protein>
    <recommendedName>
        <fullName evidence="4">Alpha/beta hydrolase fold-3 domain-containing protein</fullName>
    </recommendedName>
</protein>
<dbReference type="PANTHER" id="PTHR48081:SF18">
    <property type="entry name" value="ALPHA_BETA HYDROLASE FOLD-3 DOMAIN-CONTAINING PROTEIN"/>
    <property type="match status" value="1"/>
</dbReference>
<feature type="domain" description="Alpha/beta hydrolase fold-3" evidence="4">
    <location>
        <begin position="164"/>
        <end position="375"/>
    </location>
</feature>
<dbReference type="Proteomes" id="UP000433876">
    <property type="component" value="Unassembled WGS sequence"/>
</dbReference>
<dbReference type="SUPFAM" id="SSF53474">
    <property type="entry name" value="alpha/beta-Hydrolases"/>
    <property type="match status" value="1"/>
</dbReference>
<dbReference type="InterPro" id="IPR033140">
    <property type="entry name" value="Lipase_GDXG_put_SER_AS"/>
</dbReference>
<dbReference type="InterPro" id="IPR050300">
    <property type="entry name" value="GDXG_lipolytic_enzyme"/>
</dbReference>
<dbReference type="PANTHER" id="PTHR48081">
    <property type="entry name" value="AB HYDROLASE SUPERFAMILY PROTEIN C4A8.06C"/>
    <property type="match status" value="1"/>
</dbReference>
<dbReference type="Pfam" id="PF07859">
    <property type="entry name" value="Abhydrolase_3"/>
    <property type="match status" value="1"/>
</dbReference>
<evidence type="ECO:0000256" key="3">
    <source>
        <dbReference type="PROSITE-ProRule" id="PRU10038"/>
    </source>
</evidence>
<accession>A0A8S8ZMG3</accession>
<dbReference type="EMBL" id="NMPR01000107">
    <property type="protein sequence ID" value="KAA8630340.1"/>
    <property type="molecule type" value="Genomic_DNA"/>
</dbReference>
<feature type="active site" evidence="3">
    <location>
        <position position="241"/>
    </location>
</feature>